<keyword evidence="4" id="KW-0472">Membrane</keyword>
<sequence length="428" mass="47282">MKDFSIIQCVHVTFVLSVLFGSLSVNCLFFRQSPRQGRQIRPLECQVSGIDDVGTCMFVYDCNQANGTHLGVCRDRFYIGSCCKLPEVDIDKDNGNGLESNEIDDTNVKDKSTAAPSTVQTTASTTMDPFTTASTPTTTTKPPVLDRTQYPDAAFFTPNGTLLINDPKLICGRRFFPASRIVGGSDATYGKWPWQISIRTWQNQAKTYVHSCGAALLNENWAITAAHCVEKVLSSEVILRLGEFDLSDDGFPFNFTERRVQLIITHPNFSGAKRSFENDVALLRFYEPVTFQPNIVPICIPEGEEDFVGKTGWVTGWGRTYEGGPIPTRLNEVQVPIMTNLECEKMFLDAGYHESIPGIFLCAGWAQGGKDSCEGDSGGPLVVQHGTDNHFVLAGVISWGIGCARIGHPGVYTRITEFRNWINVVSEF</sequence>
<evidence type="ECO:0000256" key="2">
    <source>
        <dbReference type="RuleBase" id="RU363034"/>
    </source>
</evidence>
<evidence type="ECO:0000256" key="1">
    <source>
        <dbReference type="ARBA" id="ARBA00023157"/>
    </source>
</evidence>
<dbReference type="PRINTS" id="PR00722">
    <property type="entry name" value="CHYMOTRYPSIN"/>
</dbReference>
<dbReference type="InterPro" id="IPR001254">
    <property type="entry name" value="Trypsin_dom"/>
</dbReference>
<comment type="caution">
    <text evidence="6">The sequence shown here is derived from an EMBL/GenBank/DDBJ whole genome shotgun (WGS) entry which is preliminary data.</text>
</comment>
<feature type="domain" description="Peptidase S1" evidence="5">
    <location>
        <begin position="181"/>
        <end position="427"/>
    </location>
</feature>
<evidence type="ECO:0000256" key="4">
    <source>
        <dbReference type="SAM" id="Phobius"/>
    </source>
</evidence>
<dbReference type="PROSITE" id="PS00135">
    <property type="entry name" value="TRYPSIN_SER"/>
    <property type="match status" value="1"/>
</dbReference>
<evidence type="ECO:0000259" key="5">
    <source>
        <dbReference type="PROSITE" id="PS50240"/>
    </source>
</evidence>
<dbReference type="PROSITE" id="PS50240">
    <property type="entry name" value="TRYPSIN_DOM"/>
    <property type="match status" value="1"/>
</dbReference>
<dbReference type="CDD" id="cd00190">
    <property type="entry name" value="Tryp_SPc"/>
    <property type="match status" value="1"/>
</dbReference>
<evidence type="ECO:0000313" key="7">
    <source>
        <dbReference type="Proteomes" id="UP001642540"/>
    </source>
</evidence>
<dbReference type="PANTHER" id="PTHR24252:SF10">
    <property type="entry name" value="SERINE PROTEASE 56"/>
    <property type="match status" value="1"/>
</dbReference>
<keyword evidence="7" id="KW-1185">Reference proteome</keyword>
<keyword evidence="4" id="KW-1133">Transmembrane helix</keyword>
<feature type="transmembrane region" description="Helical" evidence="4">
    <location>
        <begin position="12"/>
        <end position="31"/>
    </location>
</feature>
<dbReference type="InterPro" id="IPR009003">
    <property type="entry name" value="Peptidase_S1_PA"/>
</dbReference>
<keyword evidence="2" id="KW-0720">Serine protease</keyword>
<gene>
    <name evidence="6" type="ORF">ODALV1_LOCUS23823</name>
</gene>
<reference evidence="6 7" key="1">
    <citation type="submission" date="2024-08" db="EMBL/GenBank/DDBJ databases">
        <authorList>
            <person name="Cucini C."/>
            <person name="Frati F."/>
        </authorList>
    </citation>
    <scope>NUCLEOTIDE SEQUENCE [LARGE SCALE GENOMIC DNA]</scope>
</reference>
<dbReference type="Pfam" id="PF00089">
    <property type="entry name" value="Trypsin"/>
    <property type="match status" value="1"/>
</dbReference>
<dbReference type="EMBL" id="CAXLJM020000083">
    <property type="protein sequence ID" value="CAL8130646.1"/>
    <property type="molecule type" value="Genomic_DNA"/>
</dbReference>
<dbReference type="InterPro" id="IPR033116">
    <property type="entry name" value="TRYPSIN_SER"/>
</dbReference>
<dbReference type="Gene3D" id="2.40.10.10">
    <property type="entry name" value="Trypsin-like serine proteases"/>
    <property type="match status" value="1"/>
</dbReference>
<evidence type="ECO:0000313" key="6">
    <source>
        <dbReference type="EMBL" id="CAL8130646.1"/>
    </source>
</evidence>
<feature type="compositionally biased region" description="Polar residues" evidence="3">
    <location>
        <begin position="114"/>
        <end position="124"/>
    </location>
</feature>
<protein>
    <recommendedName>
        <fullName evidence="5">Peptidase S1 domain-containing protein</fullName>
    </recommendedName>
</protein>
<dbReference type="PANTHER" id="PTHR24252">
    <property type="entry name" value="ACROSIN-RELATED"/>
    <property type="match status" value="1"/>
</dbReference>
<feature type="compositionally biased region" description="Low complexity" evidence="3">
    <location>
        <begin position="125"/>
        <end position="143"/>
    </location>
</feature>
<accession>A0ABP1RM63</accession>
<dbReference type="InterPro" id="IPR018114">
    <property type="entry name" value="TRYPSIN_HIS"/>
</dbReference>
<keyword evidence="1" id="KW-1015">Disulfide bond</keyword>
<dbReference type="SUPFAM" id="SSF50494">
    <property type="entry name" value="Trypsin-like serine proteases"/>
    <property type="match status" value="1"/>
</dbReference>
<keyword evidence="2" id="KW-0378">Hydrolase</keyword>
<proteinExistence type="predicted"/>
<dbReference type="InterPro" id="IPR001314">
    <property type="entry name" value="Peptidase_S1A"/>
</dbReference>
<dbReference type="Proteomes" id="UP001642540">
    <property type="component" value="Unassembled WGS sequence"/>
</dbReference>
<name>A0ABP1RM63_9HEXA</name>
<organism evidence="6 7">
    <name type="scientific">Orchesella dallaii</name>
    <dbReference type="NCBI Taxonomy" id="48710"/>
    <lineage>
        <taxon>Eukaryota</taxon>
        <taxon>Metazoa</taxon>
        <taxon>Ecdysozoa</taxon>
        <taxon>Arthropoda</taxon>
        <taxon>Hexapoda</taxon>
        <taxon>Collembola</taxon>
        <taxon>Entomobryomorpha</taxon>
        <taxon>Entomobryoidea</taxon>
        <taxon>Orchesellidae</taxon>
        <taxon>Orchesellinae</taxon>
        <taxon>Orchesella</taxon>
    </lineage>
</organism>
<evidence type="ECO:0000256" key="3">
    <source>
        <dbReference type="SAM" id="MobiDB-lite"/>
    </source>
</evidence>
<keyword evidence="2" id="KW-0645">Protease</keyword>
<dbReference type="SMART" id="SM00020">
    <property type="entry name" value="Tryp_SPc"/>
    <property type="match status" value="1"/>
</dbReference>
<dbReference type="PROSITE" id="PS00134">
    <property type="entry name" value="TRYPSIN_HIS"/>
    <property type="match status" value="1"/>
</dbReference>
<dbReference type="InterPro" id="IPR043504">
    <property type="entry name" value="Peptidase_S1_PA_chymotrypsin"/>
</dbReference>
<keyword evidence="4" id="KW-0812">Transmembrane</keyword>
<feature type="region of interest" description="Disordered" evidence="3">
    <location>
        <begin position="94"/>
        <end position="144"/>
    </location>
</feature>